<name>A0ACC2S0F1_9FUNG</name>
<evidence type="ECO:0000313" key="1">
    <source>
        <dbReference type="EMBL" id="KAJ9055781.1"/>
    </source>
</evidence>
<gene>
    <name evidence="1" type="ORF">DSO57_1000639</name>
</gene>
<dbReference type="Proteomes" id="UP001165960">
    <property type="component" value="Unassembled WGS sequence"/>
</dbReference>
<protein>
    <submittedName>
        <fullName evidence="1">Uncharacterized protein</fullName>
    </submittedName>
</protein>
<comment type="caution">
    <text evidence="1">The sequence shown here is derived from an EMBL/GenBank/DDBJ whole genome shotgun (WGS) entry which is preliminary data.</text>
</comment>
<sequence>MIISDSINKGNELLLPGGLTMGKISGASQFYQPHEIERHLRSSPGTDYSPLPYHVSAEHCSYYHSQARAVTLNTVSLAEVAVSPVVAHRLVGVELLYLVRYSPFIYWALAAGYPDRGVEELPNGVTAHLVMANINVPGNRAYHCSEFKGL</sequence>
<organism evidence="1 2">
    <name type="scientific">Entomophthora muscae</name>
    <dbReference type="NCBI Taxonomy" id="34485"/>
    <lineage>
        <taxon>Eukaryota</taxon>
        <taxon>Fungi</taxon>
        <taxon>Fungi incertae sedis</taxon>
        <taxon>Zoopagomycota</taxon>
        <taxon>Entomophthoromycotina</taxon>
        <taxon>Entomophthoromycetes</taxon>
        <taxon>Entomophthorales</taxon>
        <taxon>Entomophthoraceae</taxon>
        <taxon>Entomophthora</taxon>
    </lineage>
</organism>
<proteinExistence type="predicted"/>
<evidence type="ECO:0000313" key="2">
    <source>
        <dbReference type="Proteomes" id="UP001165960"/>
    </source>
</evidence>
<dbReference type="EMBL" id="QTSX02006391">
    <property type="protein sequence ID" value="KAJ9055781.1"/>
    <property type="molecule type" value="Genomic_DNA"/>
</dbReference>
<accession>A0ACC2S0F1</accession>
<reference evidence="1" key="1">
    <citation type="submission" date="2022-04" db="EMBL/GenBank/DDBJ databases">
        <title>Genome of the entomopathogenic fungus Entomophthora muscae.</title>
        <authorList>
            <person name="Elya C."/>
            <person name="Lovett B.R."/>
            <person name="Lee E."/>
            <person name="Macias A.M."/>
            <person name="Hajek A.E."/>
            <person name="De Bivort B.L."/>
            <person name="Kasson M.T."/>
            <person name="De Fine Licht H.H."/>
            <person name="Stajich J.E."/>
        </authorList>
    </citation>
    <scope>NUCLEOTIDE SEQUENCE</scope>
    <source>
        <strain evidence="1">Berkeley</strain>
    </source>
</reference>
<keyword evidence="2" id="KW-1185">Reference proteome</keyword>